<evidence type="ECO:0000256" key="2">
    <source>
        <dbReference type="SAM" id="MobiDB-lite"/>
    </source>
</evidence>
<dbReference type="GO" id="GO:0005829">
    <property type="term" value="C:cytosol"/>
    <property type="evidence" value="ECO:0007669"/>
    <property type="project" value="TreeGrafter"/>
</dbReference>
<dbReference type="PANTHER" id="PTHR21531">
    <property type="entry name" value="LOW-TEMPERATURE VIABILITY PROTEIN LTV1-RELATED"/>
    <property type="match status" value="1"/>
</dbReference>
<dbReference type="GO" id="GO:0030688">
    <property type="term" value="C:preribosome, small subunit precursor"/>
    <property type="evidence" value="ECO:0007669"/>
    <property type="project" value="TreeGrafter"/>
</dbReference>
<accession>A0A9Q1KGU9</accession>
<evidence type="ECO:0000313" key="3">
    <source>
        <dbReference type="EMBL" id="KAJ8442596.1"/>
    </source>
</evidence>
<name>A0A9Q1KGU9_9CARY</name>
<protein>
    <recommendedName>
        <fullName evidence="5">Protein LTV1 homolog</fullName>
    </recommendedName>
</protein>
<reference evidence="3" key="1">
    <citation type="submission" date="2022-04" db="EMBL/GenBank/DDBJ databases">
        <title>Carnegiea gigantea Genome sequencing and assembly v2.</title>
        <authorList>
            <person name="Copetti D."/>
            <person name="Sanderson M.J."/>
            <person name="Burquez A."/>
            <person name="Wojciechowski M.F."/>
        </authorList>
    </citation>
    <scope>NUCLEOTIDE SEQUENCE</scope>
    <source>
        <strain evidence="3">SGP5-SGP5p</strain>
        <tissue evidence="3">Aerial part</tissue>
    </source>
</reference>
<dbReference type="AlphaFoldDB" id="A0A9Q1KGU9"/>
<dbReference type="InterPro" id="IPR007307">
    <property type="entry name" value="Ltv1"/>
</dbReference>
<feature type="compositionally biased region" description="Basic and acidic residues" evidence="2">
    <location>
        <begin position="500"/>
        <end position="511"/>
    </location>
</feature>
<comment type="caution">
    <text evidence="3">The sequence shown here is derived from an EMBL/GenBank/DDBJ whole genome shotgun (WGS) entry which is preliminary data.</text>
</comment>
<evidence type="ECO:0000313" key="4">
    <source>
        <dbReference type="Proteomes" id="UP001153076"/>
    </source>
</evidence>
<dbReference type="GO" id="GO:0042274">
    <property type="term" value="P:ribosomal small subunit biogenesis"/>
    <property type="evidence" value="ECO:0007669"/>
    <property type="project" value="InterPro"/>
</dbReference>
<dbReference type="PANTHER" id="PTHR21531:SF0">
    <property type="entry name" value="PROTEIN LTV1 HOMOLOG"/>
    <property type="match status" value="1"/>
</dbReference>
<proteinExistence type="inferred from homology"/>
<feature type="region of interest" description="Disordered" evidence="2">
    <location>
        <begin position="437"/>
        <end position="527"/>
    </location>
</feature>
<dbReference type="OrthoDB" id="5852896at2759"/>
<gene>
    <name evidence="3" type="ORF">Cgig2_026538</name>
</gene>
<feature type="compositionally biased region" description="Basic and acidic residues" evidence="2">
    <location>
        <begin position="465"/>
        <end position="493"/>
    </location>
</feature>
<dbReference type="GO" id="GO:0000056">
    <property type="term" value="P:ribosomal small subunit export from nucleus"/>
    <property type="evidence" value="ECO:0007669"/>
    <property type="project" value="TreeGrafter"/>
</dbReference>
<keyword evidence="4" id="KW-1185">Reference proteome</keyword>
<evidence type="ECO:0000256" key="1">
    <source>
        <dbReference type="ARBA" id="ARBA00009078"/>
    </source>
</evidence>
<sequence length="527" mass="58812">MGKKKFIDKKKAATFQLLARDTSDPVYYEGPEKGRVFVRVDNNPVSINGLDDNGSEFGNDPNSIFADAPDDVAYDGFGSQNRDPLQLVDGLGPLPDHIRREILVLGFPDDGYNYLIHLREIRNTGGGSAYYHNTKANLHDLPHDVKAYDASRVHLNEAIEDTSPKTLYNVAERTVNVQVQKAVDPDIAKLLDDNESDFGSDVEDLEEDFVVLANLPEEGADGDSEKNLTSVSKPQEEVLNEFHSASSYGLHTKVASASTAEVDLSANEEPRVNCLLDQQFDLLERQEYGTESDDDYDDLVADEDISLSEKLNNALKGQETDDLECDEYYKAPSDILHDKERAKDGEIVSTAADILRRCAEYAKKYENADEDDREVVIVEESSDDSEVWDCETIVSTCSNLDNHPGRIGAPEITRKNKLAETISGALKKGTDNKISFGGKEKIPVDYLPNGRKTSKEKAKAATKTEQPKRKPHGQESKEEKKERKAAVKEERREARRLKKEMKGLYRDEAKRAQKVAAVSRPSSIHLM</sequence>
<organism evidence="3 4">
    <name type="scientific">Carnegiea gigantea</name>
    <dbReference type="NCBI Taxonomy" id="171969"/>
    <lineage>
        <taxon>Eukaryota</taxon>
        <taxon>Viridiplantae</taxon>
        <taxon>Streptophyta</taxon>
        <taxon>Embryophyta</taxon>
        <taxon>Tracheophyta</taxon>
        <taxon>Spermatophyta</taxon>
        <taxon>Magnoliopsida</taxon>
        <taxon>eudicotyledons</taxon>
        <taxon>Gunneridae</taxon>
        <taxon>Pentapetalae</taxon>
        <taxon>Caryophyllales</taxon>
        <taxon>Cactineae</taxon>
        <taxon>Cactaceae</taxon>
        <taxon>Cactoideae</taxon>
        <taxon>Echinocereeae</taxon>
        <taxon>Carnegiea</taxon>
    </lineage>
</organism>
<dbReference type="Proteomes" id="UP001153076">
    <property type="component" value="Unassembled WGS sequence"/>
</dbReference>
<dbReference type="GO" id="GO:0005634">
    <property type="term" value="C:nucleus"/>
    <property type="evidence" value="ECO:0007669"/>
    <property type="project" value="TreeGrafter"/>
</dbReference>
<evidence type="ECO:0008006" key="5">
    <source>
        <dbReference type="Google" id="ProtNLM"/>
    </source>
</evidence>
<dbReference type="EMBL" id="JAKOGI010000139">
    <property type="protein sequence ID" value="KAJ8442596.1"/>
    <property type="molecule type" value="Genomic_DNA"/>
</dbReference>
<comment type="similarity">
    <text evidence="1">Belongs to the LTV1 family.</text>
</comment>